<dbReference type="InterPro" id="IPR018211">
    <property type="entry name" value="ADH_Fe_CS"/>
</dbReference>
<dbReference type="SUPFAM" id="SSF56796">
    <property type="entry name" value="Dehydroquinate synthase-like"/>
    <property type="match status" value="1"/>
</dbReference>
<gene>
    <name evidence="6" type="ORF">GCM10020366_39910</name>
</gene>
<dbReference type="PROSITE" id="PS00913">
    <property type="entry name" value="ADH_IRON_1"/>
    <property type="match status" value="1"/>
</dbReference>
<dbReference type="InterPro" id="IPR039697">
    <property type="entry name" value="Alcohol_dehydrogenase_Fe"/>
</dbReference>
<feature type="domain" description="Alcohol dehydrogenase iron-type/glycerol dehydrogenase GldA" evidence="4">
    <location>
        <begin position="18"/>
        <end position="171"/>
    </location>
</feature>
<accession>A0ABP6RS86</accession>
<keyword evidence="2" id="KW-0560">Oxidoreductase</keyword>
<sequence length="370" mass="37841">MRDQELPADGLSIEPTCRIEFGPGRIAALPRLIDELGHRRAYLITDRGVRAAGVLDRVLAVLTEAGLEHAVFDDVAANPTLSTVESGAAGLERFGSAAVVALGGGSPLDAAKAIALRAQPRLPGLPLLAIPTTAGTGAETNGFGVIEDPATRRKVYLGHASVRPAVAVLDPELTTGLPARITAATGLDALVHGIESLSSRGANPISAAYAAQAVALVARWLPVAHRDGTDLEARSRVMLGAHLAGQALTLSGLGLVHGLGHAITGHAGTPHGVALAAVLETVMEFNADTAGEAYADAARAMGAGGDAAAAIRCARDLADGLEIRAPLRDLGVHRDMLPSIAAAATADPVTRNNPANTTEAQLHDLLQTTY</sequence>
<dbReference type="PANTHER" id="PTHR11496">
    <property type="entry name" value="ALCOHOL DEHYDROGENASE"/>
    <property type="match status" value="1"/>
</dbReference>
<dbReference type="PROSITE" id="PS00060">
    <property type="entry name" value="ADH_IRON_2"/>
    <property type="match status" value="1"/>
</dbReference>
<reference evidence="7" key="1">
    <citation type="journal article" date="2019" name="Int. J. Syst. Evol. Microbiol.">
        <title>The Global Catalogue of Microorganisms (GCM) 10K type strain sequencing project: providing services to taxonomists for standard genome sequencing and annotation.</title>
        <authorList>
            <consortium name="The Broad Institute Genomics Platform"/>
            <consortium name="The Broad Institute Genome Sequencing Center for Infectious Disease"/>
            <person name="Wu L."/>
            <person name="Ma J."/>
        </authorList>
    </citation>
    <scope>NUCLEOTIDE SEQUENCE [LARGE SCALE GENOMIC DNA]</scope>
    <source>
        <strain evidence="7">JCM 9687</strain>
    </source>
</reference>
<dbReference type="EMBL" id="BAAAYK010000038">
    <property type="protein sequence ID" value="GAA3360334.1"/>
    <property type="molecule type" value="Genomic_DNA"/>
</dbReference>
<dbReference type="Gene3D" id="1.20.1090.10">
    <property type="entry name" value="Dehydroquinate synthase-like - alpha domain"/>
    <property type="match status" value="1"/>
</dbReference>
<dbReference type="Gene3D" id="3.40.50.1970">
    <property type="match status" value="1"/>
</dbReference>
<evidence type="ECO:0000313" key="6">
    <source>
        <dbReference type="EMBL" id="GAA3360334.1"/>
    </source>
</evidence>
<organism evidence="6 7">
    <name type="scientific">Saccharopolyspora gregorii</name>
    <dbReference type="NCBI Taxonomy" id="33914"/>
    <lineage>
        <taxon>Bacteria</taxon>
        <taxon>Bacillati</taxon>
        <taxon>Actinomycetota</taxon>
        <taxon>Actinomycetes</taxon>
        <taxon>Pseudonocardiales</taxon>
        <taxon>Pseudonocardiaceae</taxon>
        <taxon>Saccharopolyspora</taxon>
    </lineage>
</organism>
<dbReference type="InterPro" id="IPR056798">
    <property type="entry name" value="ADH_Fe_C"/>
</dbReference>
<dbReference type="Proteomes" id="UP001500483">
    <property type="component" value="Unassembled WGS sequence"/>
</dbReference>
<comment type="similarity">
    <text evidence="1">Belongs to the iron-containing alcohol dehydrogenase family.</text>
</comment>
<evidence type="ECO:0000259" key="5">
    <source>
        <dbReference type="Pfam" id="PF25137"/>
    </source>
</evidence>
<comment type="caution">
    <text evidence="6">The sequence shown here is derived from an EMBL/GenBank/DDBJ whole genome shotgun (WGS) entry which is preliminary data.</text>
</comment>
<dbReference type="InterPro" id="IPR001670">
    <property type="entry name" value="ADH_Fe/GldA"/>
</dbReference>
<dbReference type="Pfam" id="PF00465">
    <property type="entry name" value="Fe-ADH"/>
    <property type="match status" value="1"/>
</dbReference>
<evidence type="ECO:0000256" key="3">
    <source>
        <dbReference type="ARBA" id="ARBA00023027"/>
    </source>
</evidence>
<evidence type="ECO:0000259" key="4">
    <source>
        <dbReference type="Pfam" id="PF00465"/>
    </source>
</evidence>
<dbReference type="Pfam" id="PF25137">
    <property type="entry name" value="ADH_Fe_C"/>
    <property type="match status" value="1"/>
</dbReference>
<proteinExistence type="inferred from homology"/>
<keyword evidence="7" id="KW-1185">Reference proteome</keyword>
<dbReference type="CDD" id="cd08551">
    <property type="entry name" value="Fe-ADH"/>
    <property type="match status" value="1"/>
</dbReference>
<dbReference type="RefSeq" id="WP_344928632.1">
    <property type="nucleotide sequence ID" value="NZ_BAAAYK010000038.1"/>
</dbReference>
<evidence type="ECO:0000313" key="7">
    <source>
        <dbReference type="Proteomes" id="UP001500483"/>
    </source>
</evidence>
<dbReference type="PANTHER" id="PTHR11496:SF102">
    <property type="entry name" value="ALCOHOL DEHYDROGENASE 4"/>
    <property type="match status" value="1"/>
</dbReference>
<keyword evidence="3" id="KW-0520">NAD</keyword>
<evidence type="ECO:0000256" key="1">
    <source>
        <dbReference type="ARBA" id="ARBA00007358"/>
    </source>
</evidence>
<protein>
    <submittedName>
        <fullName evidence="6">Iron-containing alcohol dehydrogenase</fullName>
    </submittedName>
</protein>
<feature type="domain" description="Fe-containing alcohol dehydrogenase-like C-terminal" evidence="5">
    <location>
        <begin position="182"/>
        <end position="369"/>
    </location>
</feature>
<name>A0ABP6RS86_9PSEU</name>
<evidence type="ECO:0000256" key="2">
    <source>
        <dbReference type="ARBA" id="ARBA00023002"/>
    </source>
</evidence>